<comment type="caution">
    <text evidence="1">The sequence shown here is derived from an EMBL/GenBank/DDBJ whole genome shotgun (WGS) entry which is preliminary data.</text>
</comment>
<proteinExistence type="predicted"/>
<dbReference type="EMBL" id="CAKKNS010000001">
    <property type="protein sequence ID" value="CAH0416137.1"/>
    <property type="molecule type" value="Genomic_DNA"/>
</dbReference>
<evidence type="ECO:0000313" key="2">
    <source>
        <dbReference type="Proteomes" id="UP000789707"/>
    </source>
</evidence>
<sequence length="51" mass="5773">MGLNTFKGSRFSPDANAVFQMATKDFELYEDLSAQTFVDKLTNYISVFQAD</sequence>
<dbReference type="Proteomes" id="UP000789707">
    <property type="component" value="Unassembled WGS sequence"/>
</dbReference>
<gene>
    <name evidence="1" type="ORF">WFA24289_00436</name>
</gene>
<reference evidence="1 2" key="1">
    <citation type="submission" date="2021-11" db="EMBL/GenBank/DDBJ databases">
        <authorList>
            <person name="Depoorter E."/>
        </authorList>
    </citation>
    <scope>NUCLEOTIDE SEQUENCE [LARGE SCALE GENOMIC DNA]</scope>
    <source>
        <strain evidence="1 2">LMG 24289</strain>
    </source>
</reference>
<protein>
    <submittedName>
        <fullName evidence="1">Uncharacterized protein</fullName>
    </submittedName>
</protein>
<name>A0ABN8BL73_9LACO</name>
<evidence type="ECO:0000313" key="1">
    <source>
        <dbReference type="EMBL" id="CAH0416137.1"/>
    </source>
</evidence>
<dbReference type="RefSeq" id="WP_230096200.1">
    <property type="nucleotide sequence ID" value="NZ_CAKKNS010000001.1"/>
</dbReference>
<organism evidence="1 2">
    <name type="scientific">Periweissella fabaria</name>
    <dbReference type="NCBI Taxonomy" id="546157"/>
    <lineage>
        <taxon>Bacteria</taxon>
        <taxon>Bacillati</taxon>
        <taxon>Bacillota</taxon>
        <taxon>Bacilli</taxon>
        <taxon>Lactobacillales</taxon>
        <taxon>Lactobacillaceae</taxon>
        <taxon>Periweissella</taxon>
    </lineage>
</organism>
<keyword evidence="2" id="KW-1185">Reference proteome</keyword>
<accession>A0ABN8BL73</accession>